<evidence type="ECO:0000256" key="12">
    <source>
        <dbReference type="PIRSR" id="PIRSR039102-3"/>
    </source>
</evidence>
<organism evidence="15 16">
    <name type="scientific">Blautia liquoris</name>
    <dbReference type="NCBI Taxonomy" id="2779518"/>
    <lineage>
        <taxon>Bacteria</taxon>
        <taxon>Bacillati</taxon>
        <taxon>Bacillota</taxon>
        <taxon>Clostridia</taxon>
        <taxon>Lachnospirales</taxon>
        <taxon>Lachnospiraceae</taxon>
        <taxon>Blautia</taxon>
    </lineage>
</organism>
<evidence type="ECO:0000256" key="1">
    <source>
        <dbReference type="ARBA" id="ARBA00004496"/>
    </source>
</evidence>
<dbReference type="InterPro" id="IPR000291">
    <property type="entry name" value="D-Ala_lig_Van_CS"/>
</dbReference>
<keyword evidence="12" id="KW-0464">Manganese</keyword>
<dbReference type="PROSITE" id="PS00844">
    <property type="entry name" value="DALA_DALA_LIGASE_2"/>
    <property type="match status" value="1"/>
</dbReference>
<dbReference type="PIRSF" id="PIRSF039102">
    <property type="entry name" value="Ddl/VanB"/>
    <property type="match status" value="1"/>
</dbReference>
<dbReference type="GO" id="GO:0008716">
    <property type="term" value="F:D-alanine-D-alanine ligase activity"/>
    <property type="evidence" value="ECO:0007669"/>
    <property type="project" value="UniProtKB-UniRule"/>
</dbReference>
<dbReference type="SUPFAM" id="SSF52440">
    <property type="entry name" value="PreATP-grasp domain"/>
    <property type="match status" value="1"/>
</dbReference>
<keyword evidence="12" id="KW-0460">Magnesium</keyword>
<dbReference type="PROSITE" id="PS00843">
    <property type="entry name" value="DALA_DALA_LIGASE_1"/>
    <property type="match status" value="1"/>
</dbReference>
<dbReference type="GO" id="GO:0009252">
    <property type="term" value="P:peptidoglycan biosynthetic process"/>
    <property type="evidence" value="ECO:0007669"/>
    <property type="project" value="UniProtKB-UniRule"/>
</dbReference>
<feature type="active site" evidence="11">
    <location>
        <position position="13"/>
    </location>
</feature>
<comment type="cofactor">
    <cofactor evidence="12">
        <name>Mg(2+)</name>
        <dbReference type="ChEBI" id="CHEBI:18420"/>
    </cofactor>
    <cofactor evidence="12">
        <name>Mn(2+)</name>
        <dbReference type="ChEBI" id="CHEBI:29035"/>
    </cofactor>
    <text evidence="12">Binds 2 magnesium or manganese ions per subunit.</text>
</comment>
<dbReference type="SUPFAM" id="SSF56059">
    <property type="entry name" value="Glutathione synthetase ATP-binding domain-like"/>
    <property type="match status" value="1"/>
</dbReference>
<reference evidence="15 16" key="1">
    <citation type="submission" date="2020-10" db="EMBL/GenBank/DDBJ databases">
        <title>Blautia liquoris sp.nov., isolated from the mud in a fermentation cellar used for the production of Chinese strong-flavoured liquor.</title>
        <authorList>
            <person name="Lu L."/>
        </authorList>
    </citation>
    <scope>NUCLEOTIDE SEQUENCE [LARGE SCALE GENOMIC DNA]</scope>
    <source>
        <strain evidence="15 16">LZLJ-3</strain>
    </source>
</reference>
<evidence type="ECO:0000256" key="6">
    <source>
        <dbReference type="ARBA" id="ARBA00022840"/>
    </source>
</evidence>
<dbReference type="RefSeq" id="WP_193736004.1">
    <property type="nucleotide sequence ID" value="NZ_CP063304.1"/>
</dbReference>
<dbReference type="InterPro" id="IPR013815">
    <property type="entry name" value="ATP_grasp_subdomain_1"/>
</dbReference>
<feature type="binding site" evidence="12">
    <location>
        <position position="304"/>
    </location>
    <ligand>
        <name>Mg(2+)</name>
        <dbReference type="ChEBI" id="CHEBI:18420"/>
        <label>1</label>
    </ligand>
</feature>
<dbReference type="Gene3D" id="3.40.50.20">
    <property type="match status" value="1"/>
</dbReference>
<dbReference type="InterPro" id="IPR011761">
    <property type="entry name" value="ATP-grasp"/>
</dbReference>
<name>A0A7M2RI73_9FIRM</name>
<feature type="binding site" evidence="12">
    <location>
        <position position="306"/>
    </location>
    <ligand>
        <name>Mg(2+)</name>
        <dbReference type="ChEBI" id="CHEBI:18420"/>
        <label>2</label>
    </ligand>
</feature>
<dbReference type="InterPro" id="IPR011127">
    <property type="entry name" value="Dala_Dala_lig_N"/>
</dbReference>
<evidence type="ECO:0000313" key="15">
    <source>
        <dbReference type="EMBL" id="QOV19684.1"/>
    </source>
</evidence>
<sequence>MNIVVLAGGTSTEREVSIDSGTMVCRALREKGHQAILLDVFFGLDEVTEPLFGPDYDIDRAADKMRANSGEVQKTARERIEFFGSHVIEICQKADVVFLALHGANGEDGKVQAAFDLFGILYTGTDYLSSAIAMDKGLSKELFEIHGVPTPKGITINANKGYSVHPAAYDLTFPLVVKPCCGGSSVGVSIVNTQEEYEKALQDAFFYESEVVVEEYVYGREFSVGVVDSKAYPVIEIAPIQGFYDYKNKYEAGSTIETCPADLDDETTHKMQEYAVMGAKALGIKSYCRLDFMMREDKKMYCLEANTLPGMTSTSLLPQEAAAIGIDYPALCEKLVSLSLQAQEKKE</sequence>
<evidence type="ECO:0000256" key="4">
    <source>
        <dbReference type="ARBA" id="ARBA00022598"/>
    </source>
</evidence>
<dbReference type="GO" id="GO:0005524">
    <property type="term" value="F:ATP binding"/>
    <property type="evidence" value="ECO:0007669"/>
    <property type="project" value="UniProtKB-UniRule"/>
</dbReference>
<evidence type="ECO:0000256" key="3">
    <source>
        <dbReference type="ARBA" id="ARBA00022490"/>
    </source>
</evidence>
<keyword evidence="4 10" id="KW-0436">Ligase</keyword>
<dbReference type="Gene3D" id="3.30.470.20">
    <property type="entry name" value="ATP-grasp fold, B domain"/>
    <property type="match status" value="1"/>
</dbReference>
<dbReference type="KEGG" id="bliq:INP51_01520"/>
<keyword evidence="9 10" id="KW-0961">Cell wall biogenesis/degradation</keyword>
<dbReference type="GO" id="GO:0005737">
    <property type="term" value="C:cytoplasm"/>
    <property type="evidence" value="ECO:0007669"/>
    <property type="project" value="UniProtKB-SubCell"/>
</dbReference>
<dbReference type="Pfam" id="PF01820">
    <property type="entry name" value="Dala_Dala_lig_N"/>
    <property type="match status" value="1"/>
</dbReference>
<evidence type="ECO:0000256" key="5">
    <source>
        <dbReference type="ARBA" id="ARBA00022741"/>
    </source>
</evidence>
<keyword evidence="5 13" id="KW-0547">Nucleotide-binding</keyword>
<accession>A0A7M2RI73</accession>
<evidence type="ECO:0000256" key="7">
    <source>
        <dbReference type="ARBA" id="ARBA00022960"/>
    </source>
</evidence>
<dbReference type="GO" id="GO:0071555">
    <property type="term" value="P:cell wall organization"/>
    <property type="evidence" value="ECO:0007669"/>
    <property type="project" value="UniProtKB-KW"/>
</dbReference>
<evidence type="ECO:0000256" key="9">
    <source>
        <dbReference type="ARBA" id="ARBA00023316"/>
    </source>
</evidence>
<dbReference type="NCBIfam" id="NF002378">
    <property type="entry name" value="PRK01372.1"/>
    <property type="match status" value="1"/>
</dbReference>
<dbReference type="GO" id="GO:0008360">
    <property type="term" value="P:regulation of cell shape"/>
    <property type="evidence" value="ECO:0007669"/>
    <property type="project" value="UniProtKB-KW"/>
</dbReference>
<dbReference type="EC" id="6.3.2.4" evidence="10"/>
<comment type="pathway">
    <text evidence="10">Cell wall biogenesis; peptidoglycan biosynthesis.</text>
</comment>
<keyword evidence="3 10" id="KW-0963">Cytoplasm</keyword>
<evidence type="ECO:0000313" key="16">
    <source>
        <dbReference type="Proteomes" id="UP000593601"/>
    </source>
</evidence>
<comment type="subcellular location">
    <subcellularLocation>
        <location evidence="1 10">Cytoplasm</location>
    </subcellularLocation>
</comment>
<evidence type="ECO:0000256" key="10">
    <source>
        <dbReference type="HAMAP-Rule" id="MF_00047"/>
    </source>
</evidence>
<dbReference type="EMBL" id="CP063304">
    <property type="protein sequence ID" value="QOV19684.1"/>
    <property type="molecule type" value="Genomic_DNA"/>
</dbReference>
<evidence type="ECO:0000256" key="11">
    <source>
        <dbReference type="PIRSR" id="PIRSR039102-1"/>
    </source>
</evidence>
<evidence type="ECO:0000256" key="2">
    <source>
        <dbReference type="ARBA" id="ARBA00010871"/>
    </source>
</evidence>
<keyword evidence="16" id="KW-1185">Reference proteome</keyword>
<feature type="domain" description="ATP-grasp" evidence="14">
    <location>
        <begin position="140"/>
        <end position="337"/>
    </location>
</feature>
<keyword evidence="12" id="KW-0479">Metal-binding</keyword>
<dbReference type="HAMAP" id="MF_00047">
    <property type="entry name" value="Dala_Dala_lig"/>
    <property type="match status" value="1"/>
</dbReference>
<dbReference type="PROSITE" id="PS50975">
    <property type="entry name" value="ATP_GRASP"/>
    <property type="match status" value="1"/>
</dbReference>
<keyword evidence="8 10" id="KW-0573">Peptidoglycan synthesis</keyword>
<comment type="catalytic activity">
    <reaction evidence="10">
        <text>2 D-alanine + ATP = D-alanyl-D-alanine + ADP + phosphate + H(+)</text>
        <dbReference type="Rhea" id="RHEA:11224"/>
        <dbReference type="ChEBI" id="CHEBI:15378"/>
        <dbReference type="ChEBI" id="CHEBI:30616"/>
        <dbReference type="ChEBI" id="CHEBI:43474"/>
        <dbReference type="ChEBI" id="CHEBI:57416"/>
        <dbReference type="ChEBI" id="CHEBI:57822"/>
        <dbReference type="ChEBI" id="CHEBI:456216"/>
        <dbReference type="EC" id="6.3.2.4"/>
    </reaction>
</comment>
<gene>
    <name evidence="10" type="primary">ddl</name>
    <name evidence="15" type="ORF">INP51_01520</name>
</gene>
<keyword evidence="6 13" id="KW-0067">ATP-binding</keyword>
<protein>
    <recommendedName>
        <fullName evidence="10">D-alanine--D-alanine ligase</fullName>
        <ecNumber evidence="10">6.3.2.4</ecNumber>
    </recommendedName>
    <alternativeName>
        <fullName evidence="10">D-Ala-D-Ala ligase</fullName>
    </alternativeName>
    <alternativeName>
        <fullName evidence="10">D-alanylalanine synthetase</fullName>
    </alternativeName>
</protein>
<dbReference type="SMART" id="SM01209">
    <property type="entry name" value="GARS_A"/>
    <property type="match status" value="1"/>
</dbReference>
<dbReference type="Proteomes" id="UP000593601">
    <property type="component" value="Chromosome"/>
</dbReference>
<dbReference type="UniPathway" id="UPA00219"/>
<dbReference type="Pfam" id="PF07478">
    <property type="entry name" value="Dala_Dala_lig_C"/>
    <property type="match status" value="1"/>
</dbReference>
<dbReference type="GO" id="GO:0046872">
    <property type="term" value="F:metal ion binding"/>
    <property type="evidence" value="ECO:0007669"/>
    <property type="project" value="UniProtKB-KW"/>
</dbReference>
<feature type="active site" evidence="11">
    <location>
        <position position="315"/>
    </location>
</feature>
<keyword evidence="7 10" id="KW-0133">Cell shape</keyword>
<feature type="active site" evidence="11">
    <location>
        <position position="184"/>
    </location>
</feature>
<dbReference type="Gene3D" id="3.30.1490.20">
    <property type="entry name" value="ATP-grasp fold, A domain"/>
    <property type="match status" value="1"/>
</dbReference>
<evidence type="ECO:0000256" key="8">
    <source>
        <dbReference type="ARBA" id="ARBA00022984"/>
    </source>
</evidence>
<comment type="function">
    <text evidence="10">Cell wall formation.</text>
</comment>
<feature type="binding site" evidence="12">
    <location>
        <position position="291"/>
    </location>
    <ligand>
        <name>Mg(2+)</name>
        <dbReference type="ChEBI" id="CHEBI:18420"/>
        <label>1</label>
    </ligand>
</feature>
<feature type="binding site" evidence="12">
    <location>
        <position position="304"/>
    </location>
    <ligand>
        <name>Mg(2+)</name>
        <dbReference type="ChEBI" id="CHEBI:18420"/>
        <label>2</label>
    </ligand>
</feature>
<evidence type="ECO:0000256" key="13">
    <source>
        <dbReference type="PROSITE-ProRule" id="PRU00409"/>
    </source>
</evidence>
<dbReference type="InterPro" id="IPR005905">
    <property type="entry name" value="D_ala_D_ala"/>
</dbReference>
<dbReference type="NCBIfam" id="TIGR01205">
    <property type="entry name" value="D_ala_D_alaTIGR"/>
    <property type="match status" value="1"/>
</dbReference>
<dbReference type="AlphaFoldDB" id="A0A7M2RI73"/>
<proteinExistence type="inferred from homology"/>
<dbReference type="InterPro" id="IPR011095">
    <property type="entry name" value="Dala_Dala_lig_C"/>
</dbReference>
<dbReference type="InterPro" id="IPR016185">
    <property type="entry name" value="PreATP-grasp_dom_sf"/>
</dbReference>
<comment type="similarity">
    <text evidence="2 10">Belongs to the D-alanine--D-alanine ligase family.</text>
</comment>
<dbReference type="PANTHER" id="PTHR23132">
    <property type="entry name" value="D-ALANINE--D-ALANINE LIGASE"/>
    <property type="match status" value="1"/>
</dbReference>
<evidence type="ECO:0000259" key="14">
    <source>
        <dbReference type="PROSITE" id="PS50975"/>
    </source>
</evidence>
<dbReference type="PANTHER" id="PTHR23132:SF23">
    <property type="entry name" value="D-ALANINE--D-ALANINE LIGASE B"/>
    <property type="match status" value="1"/>
</dbReference>